<dbReference type="AlphaFoldDB" id="A0A8J8SVJ6"/>
<accession>A0A8J8SVJ6</accession>
<dbReference type="Proteomes" id="UP000785679">
    <property type="component" value="Unassembled WGS sequence"/>
</dbReference>
<protein>
    <submittedName>
        <fullName evidence="1">Uncharacterized protein</fullName>
    </submittedName>
</protein>
<evidence type="ECO:0000313" key="1">
    <source>
        <dbReference type="EMBL" id="TNV71988.1"/>
    </source>
</evidence>
<reference evidence="1" key="1">
    <citation type="submission" date="2019-06" db="EMBL/GenBank/DDBJ databases">
        <authorList>
            <person name="Zheng W."/>
        </authorList>
    </citation>
    <scope>NUCLEOTIDE SEQUENCE</scope>
    <source>
        <strain evidence="1">QDHG01</strain>
    </source>
</reference>
<organism evidence="1 2">
    <name type="scientific">Halteria grandinella</name>
    <dbReference type="NCBI Taxonomy" id="5974"/>
    <lineage>
        <taxon>Eukaryota</taxon>
        <taxon>Sar</taxon>
        <taxon>Alveolata</taxon>
        <taxon>Ciliophora</taxon>
        <taxon>Intramacronucleata</taxon>
        <taxon>Spirotrichea</taxon>
        <taxon>Stichotrichia</taxon>
        <taxon>Sporadotrichida</taxon>
        <taxon>Halteriidae</taxon>
        <taxon>Halteria</taxon>
    </lineage>
</organism>
<dbReference type="EMBL" id="RRYP01025115">
    <property type="protein sequence ID" value="TNV71988.1"/>
    <property type="molecule type" value="Genomic_DNA"/>
</dbReference>
<name>A0A8J8SVJ6_HALGN</name>
<sequence length="218" mass="24219">MSAQVTSTIPEKIPLVKLEDEQVRYEGERLNYIGRVFITKYGEGQRGIWEYAKVRDPSQVYLSVALIAKDAASDQNVLIIKKEKHLSTHEGTALVGLHFELIDDAVKEYPQEAISIISAKFGIKSENLEVVTASPSAYYTDPWKSDEKVKTVVLKTSLKIDVSSLPKDETHQYFSIPLIDGVQALIDLAKKEDTAIDCDIYQLLYGLSIGIALQGLSA</sequence>
<proteinExistence type="predicted"/>
<comment type="caution">
    <text evidence="1">The sequence shown here is derived from an EMBL/GenBank/DDBJ whole genome shotgun (WGS) entry which is preliminary data.</text>
</comment>
<keyword evidence="2" id="KW-1185">Reference proteome</keyword>
<gene>
    <name evidence="1" type="ORF">FGO68_gene3805</name>
</gene>
<evidence type="ECO:0000313" key="2">
    <source>
        <dbReference type="Proteomes" id="UP000785679"/>
    </source>
</evidence>